<dbReference type="Proteomes" id="UP001324287">
    <property type="component" value="Chromosome"/>
</dbReference>
<reference evidence="2 3" key="1">
    <citation type="submission" date="2023-12" db="EMBL/GenBank/DDBJ databases">
        <title>Blastococcus brunescens sp. nov., an actonobacterium isolated from sandstone collected in sahara desert.</title>
        <authorList>
            <person name="Gtari M."/>
            <person name="Ghodhbane F."/>
        </authorList>
    </citation>
    <scope>NUCLEOTIDE SEQUENCE [LARGE SCALE GENOMIC DNA]</scope>
    <source>
        <strain evidence="2 3">BMG 8361</strain>
    </source>
</reference>
<organism evidence="2 3">
    <name type="scientific">Blastococcus brunescens</name>
    <dbReference type="NCBI Taxonomy" id="1564165"/>
    <lineage>
        <taxon>Bacteria</taxon>
        <taxon>Bacillati</taxon>
        <taxon>Actinomycetota</taxon>
        <taxon>Actinomycetes</taxon>
        <taxon>Geodermatophilales</taxon>
        <taxon>Geodermatophilaceae</taxon>
        <taxon>Blastococcus</taxon>
    </lineage>
</organism>
<feature type="compositionally biased region" description="Polar residues" evidence="1">
    <location>
        <begin position="28"/>
        <end position="50"/>
    </location>
</feature>
<name>A0ABZ1B745_9ACTN</name>
<dbReference type="EMBL" id="CP141261">
    <property type="protein sequence ID" value="WRL66637.1"/>
    <property type="molecule type" value="Genomic_DNA"/>
</dbReference>
<sequence>MPLPEGSGFGSSRQASGIAASPIGRLMKNTQRQPSSGPNSAMSAPPSNGPTAVDTPMIVPKRPKAIPVPGR</sequence>
<gene>
    <name evidence="2" type="ORF">U6N30_15305</name>
</gene>
<feature type="region of interest" description="Disordered" evidence="1">
    <location>
        <begin position="1"/>
        <end position="71"/>
    </location>
</feature>
<evidence type="ECO:0000313" key="3">
    <source>
        <dbReference type="Proteomes" id="UP001324287"/>
    </source>
</evidence>
<evidence type="ECO:0000313" key="2">
    <source>
        <dbReference type="EMBL" id="WRL66637.1"/>
    </source>
</evidence>
<accession>A0ABZ1B745</accession>
<evidence type="ECO:0000256" key="1">
    <source>
        <dbReference type="SAM" id="MobiDB-lite"/>
    </source>
</evidence>
<protein>
    <submittedName>
        <fullName evidence="2">Uncharacterized protein</fullName>
    </submittedName>
</protein>
<keyword evidence="3" id="KW-1185">Reference proteome</keyword>
<proteinExistence type="predicted"/>